<dbReference type="PANTHER" id="PTHR31694:SF26">
    <property type="entry name" value="OS05G0151100 PROTEIN"/>
    <property type="match status" value="1"/>
</dbReference>
<keyword evidence="2" id="KW-1185">Reference proteome</keyword>
<dbReference type="EMBL" id="JYNV01000008">
    <property type="protein sequence ID" value="KZM28611.1"/>
    <property type="molecule type" value="Genomic_DNA"/>
</dbReference>
<evidence type="ECO:0000313" key="1">
    <source>
        <dbReference type="EMBL" id="KZM28611.1"/>
    </source>
</evidence>
<dbReference type="SUPFAM" id="SSF47240">
    <property type="entry name" value="Ferritin-like"/>
    <property type="match status" value="1"/>
</dbReference>
<reference evidence="1 2" key="1">
    <citation type="journal article" date="2016" name="Sci. Rep.">
        <title>Draft genome sequencing and secretome analysis of fungal phytopathogen Ascochyta rabiei provides insight into the necrotrophic effector repertoire.</title>
        <authorList>
            <person name="Verma S."/>
            <person name="Gazara R.K."/>
            <person name="Nizam S."/>
            <person name="Parween S."/>
            <person name="Chattopadhyay D."/>
            <person name="Verma P.K."/>
        </authorList>
    </citation>
    <scope>NUCLEOTIDE SEQUENCE [LARGE SCALE GENOMIC DNA]</scope>
    <source>
        <strain evidence="1 2">ArDII</strain>
    </source>
</reference>
<dbReference type="Proteomes" id="UP000076837">
    <property type="component" value="Unassembled WGS sequence"/>
</dbReference>
<dbReference type="CDD" id="cd00657">
    <property type="entry name" value="Ferritin_like"/>
    <property type="match status" value="1"/>
</dbReference>
<dbReference type="STRING" id="5454.A0A163MD51"/>
<dbReference type="InterPro" id="IPR052965">
    <property type="entry name" value="Pigment-catalase-like"/>
</dbReference>
<organism evidence="1 2">
    <name type="scientific">Didymella rabiei</name>
    <name type="common">Chickpea ascochyta blight fungus</name>
    <name type="synonym">Mycosphaerella rabiei</name>
    <dbReference type="NCBI Taxonomy" id="5454"/>
    <lineage>
        <taxon>Eukaryota</taxon>
        <taxon>Fungi</taxon>
        <taxon>Dikarya</taxon>
        <taxon>Ascomycota</taxon>
        <taxon>Pezizomycotina</taxon>
        <taxon>Dothideomycetes</taxon>
        <taxon>Pleosporomycetidae</taxon>
        <taxon>Pleosporales</taxon>
        <taxon>Pleosporineae</taxon>
        <taxon>Didymellaceae</taxon>
        <taxon>Ascochyta</taxon>
    </lineage>
</organism>
<name>A0A163MD51_DIDRA</name>
<comment type="caution">
    <text evidence="1">The sequence shown here is derived from an EMBL/GenBank/DDBJ whole genome shotgun (WGS) entry which is preliminary data.</text>
</comment>
<sequence>MKSVIAVAALAAVASAAPTKRATGPTDAAILNYALTLEHLEDTFYREGLANFTEADFKAAGFASDVYGRIKTISGDETTHVSFLTGALTAAGAKPVKECTYDFGVTSVQSFLATASILEGVGVSAYLGAAADIMSKTYLTAAGSILTVEARHSAYIRNVNKQSPFPQPFDAPLSYDEVYTLAAGFIKSCPSDNPALPVKAFPSLSASSKDMPIKTGSTVLLGTSGYKIEGTVYAAFIAVTGPTFVEAKAVNGGYEVVIPEGFAGQSYVVLTSCNTAATDDTILAGPAVVEISA</sequence>
<evidence type="ECO:0000313" key="2">
    <source>
        <dbReference type="Proteomes" id="UP000076837"/>
    </source>
</evidence>
<proteinExistence type="predicted"/>
<dbReference type="Pfam" id="PF13668">
    <property type="entry name" value="Ferritin_2"/>
    <property type="match status" value="1"/>
</dbReference>
<gene>
    <name evidence="1" type="ORF">ST47_g245</name>
</gene>
<dbReference type="OrthoDB" id="1001765at2759"/>
<dbReference type="InterPro" id="IPR012347">
    <property type="entry name" value="Ferritin-like"/>
</dbReference>
<dbReference type="PANTHER" id="PTHR31694">
    <property type="entry name" value="DESICCATION-LIKE PROTEIN"/>
    <property type="match status" value="1"/>
</dbReference>
<dbReference type="AlphaFoldDB" id="A0A163MD51"/>
<accession>A0A163MD51</accession>
<dbReference type="Gene3D" id="1.20.1260.10">
    <property type="match status" value="1"/>
</dbReference>
<dbReference type="InterPro" id="IPR009078">
    <property type="entry name" value="Ferritin-like_SF"/>
</dbReference>
<protein>
    <submittedName>
        <fullName evidence="1">Uncharacterized protein</fullName>
    </submittedName>
</protein>